<evidence type="ECO:0000313" key="6">
    <source>
        <dbReference type="Proteomes" id="UP000287651"/>
    </source>
</evidence>
<dbReference type="InterPro" id="IPR046848">
    <property type="entry name" value="E_motif"/>
</dbReference>
<comment type="similarity">
    <text evidence="1">Belongs to the PPR family. PCMP-H subfamily.</text>
</comment>
<dbReference type="Pfam" id="PF14432">
    <property type="entry name" value="DYW_deaminase"/>
    <property type="match status" value="1"/>
</dbReference>
<dbReference type="Pfam" id="PF13041">
    <property type="entry name" value="PPR_2"/>
    <property type="match status" value="3"/>
</dbReference>
<proteinExistence type="inferred from homology"/>
<dbReference type="FunFam" id="1.25.40.10:FF:000470">
    <property type="entry name" value="Pentatricopeptide repeat-containing protein At5g66520"/>
    <property type="match status" value="1"/>
</dbReference>
<name>A0A427B144_ENSVE</name>
<dbReference type="PANTHER" id="PTHR47926">
    <property type="entry name" value="PENTATRICOPEPTIDE REPEAT-CONTAINING PROTEIN"/>
    <property type="match status" value="1"/>
</dbReference>
<feature type="repeat" description="PPR" evidence="3">
    <location>
        <begin position="256"/>
        <end position="290"/>
    </location>
</feature>
<dbReference type="PANTHER" id="PTHR47926:SF436">
    <property type="entry name" value="PENTATRICOPEPTIDE REPEAT-CONTAINING PROTEIN ELI1, CHLOROPLASTIC-LIKE ISOFORM X2"/>
    <property type="match status" value="1"/>
</dbReference>
<dbReference type="FunFam" id="1.25.40.10:FF:000348">
    <property type="entry name" value="Pentatricopeptide repeat-containing protein chloroplastic"/>
    <property type="match status" value="1"/>
</dbReference>
<dbReference type="GO" id="GO:0008270">
    <property type="term" value="F:zinc ion binding"/>
    <property type="evidence" value="ECO:0007669"/>
    <property type="project" value="InterPro"/>
</dbReference>
<feature type="repeat" description="PPR" evidence="3">
    <location>
        <begin position="93"/>
        <end position="127"/>
    </location>
</feature>
<dbReference type="InterPro" id="IPR046960">
    <property type="entry name" value="PPR_At4g14850-like_plant"/>
</dbReference>
<dbReference type="InterPro" id="IPR032867">
    <property type="entry name" value="DYW_dom"/>
</dbReference>
<dbReference type="EMBL" id="AMZH03000735">
    <property type="protein sequence ID" value="RRT82233.1"/>
    <property type="molecule type" value="Genomic_DNA"/>
</dbReference>
<feature type="repeat" description="PPR" evidence="3">
    <location>
        <begin position="194"/>
        <end position="228"/>
    </location>
</feature>
<evidence type="ECO:0000256" key="1">
    <source>
        <dbReference type="ARBA" id="ARBA00006643"/>
    </source>
</evidence>
<dbReference type="FunFam" id="1.25.40.10:FF:000690">
    <property type="entry name" value="Pentatricopeptide repeat-containing protein"/>
    <property type="match status" value="1"/>
</dbReference>
<reference evidence="5 6" key="1">
    <citation type="journal article" date="2014" name="Agronomy (Basel)">
        <title>A Draft Genome Sequence for Ensete ventricosum, the Drought-Tolerant Tree Against Hunger.</title>
        <authorList>
            <person name="Harrison J."/>
            <person name="Moore K.A."/>
            <person name="Paszkiewicz K."/>
            <person name="Jones T."/>
            <person name="Grant M."/>
            <person name="Ambacheew D."/>
            <person name="Muzemil S."/>
            <person name="Studholme D.J."/>
        </authorList>
    </citation>
    <scope>NUCLEOTIDE SEQUENCE [LARGE SCALE GENOMIC DNA]</scope>
</reference>
<dbReference type="InterPro" id="IPR046849">
    <property type="entry name" value="E2_motif"/>
</dbReference>
<evidence type="ECO:0000256" key="2">
    <source>
        <dbReference type="ARBA" id="ARBA00022737"/>
    </source>
</evidence>
<dbReference type="Proteomes" id="UP000287651">
    <property type="component" value="Unassembled WGS sequence"/>
</dbReference>
<dbReference type="Pfam" id="PF01535">
    <property type="entry name" value="PPR"/>
    <property type="match status" value="6"/>
</dbReference>
<keyword evidence="2" id="KW-0677">Repeat</keyword>
<dbReference type="InterPro" id="IPR002885">
    <property type="entry name" value="PPR_rpt"/>
</dbReference>
<feature type="repeat" description="PPR" evidence="3">
    <location>
        <begin position="357"/>
        <end position="387"/>
    </location>
</feature>
<feature type="repeat" description="PPR" evidence="3">
    <location>
        <begin position="489"/>
        <end position="523"/>
    </location>
</feature>
<gene>
    <name evidence="5" type="ORF">B296_00014812</name>
</gene>
<dbReference type="Gene3D" id="1.25.40.10">
    <property type="entry name" value="Tetratricopeptide repeat domain"/>
    <property type="match status" value="6"/>
</dbReference>
<protein>
    <recommendedName>
        <fullName evidence="4">DYW domain-containing protein</fullName>
    </recommendedName>
</protein>
<evidence type="ECO:0000256" key="3">
    <source>
        <dbReference type="PROSITE-ProRule" id="PRU00708"/>
    </source>
</evidence>
<evidence type="ECO:0000313" key="5">
    <source>
        <dbReference type="EMBL" id="RRT82233.1"/>
    </source>
</evidence>
<dbReference type="GO" id="GO:0003729">
    <property type="term" value="F:mRNA binding"/>
    <property type="evidence" value="ECO:0007669"/>
    <property type="project" value="UniProtKB-ARBA"/>
</dbReference>
<dbReference type="Pfam" id="PF20431">
    <property type="entry name" value="E_motif"/>
    <property type="match status" value="1"/>
</dbReference>
<dbReference type="GO" id="GO:0009451">
    <property type="term" value="P:RNA modification"/>
    <property type="evidence" value="ECO:0007669"/>
    <property type="project" value="InterPro"/>
</dbReference>
<dbReference type="AlphaFoldDB" id="A0A427B144"/>
<comment type="caution">
    <text evidence="5">The sequence shown here is derived from an EMBL/GenBank/DDBJ whole genome shotgun (WGS) entry which is preliminary data.</text>
</comment>
<accession>A0A427B144</accession>
<dbReference type="NCBIfam" id="TIGR00756">
    <property type="entry name" value="PPR"/>
    <property type="match status" value="5"/>
</dbReference>
<dbReference type="PROSITE" id="PS51375">
    <property type="entry name" value="PPR"/>
    <property type="match status" value="6"/>
</dbReference>
<organism evidence="5 6">
    <name type="scientific">Ensete ventricosum</name>
    <name type="common">Abyssinian banana</name>
    <name type="synonym">Musa ensete</name>
    <dbReference type="NCBI Taxonomy" id="4639"/>
    <lineage>
        <taxon>Eukaryota</taxon>
        <taxon>Viridiplantae</taxon>
        <taxon>Streptophyta</taxon>
        <taxon>Embryophyta</taxon>
        <taxon>Tracheophyta</taxon>
        <taxon>Spermatophyta</taxon>
        <taxon>Magnoliopsida</taxon>
        <taxon>Liliopsida</taxon>
        <taxon>Zingiberales</taxon>
        <taxon>Musaceae</taxon>
        <taxon>Ensete</taxon>
    </lineage>
</organism>
<feature type="domain" description="DYW" evidence="4">
    <location>
        <begin position="704"/>
        <end position="796"/>
    </location>
</feature>
<evidence type="ECO:0000259" key="4">
    <source>
        <dbReference type="Pfam" id="PF14432"/>
    </source>
</evidence>
<dbReference type="Pfam" id="PF20430">
    <property type="entry name" value="Eplus_motif"/>
    <property type="match status" value="1"/>
</dbReference>
<sequence length="796" mass="89266">MGLVKRPVFQALKCCAGDATRSIKPTITLSILEFNLQKCRNPKEFLQIHAQMVASGFIRDTFAASRLLSFSSAFPFLGLDYSRRLLHRIDNPNAFTWNTLMRACIRRNSPQFSLPLYRLMLGSDSAPDSYTHPIVVHASAVRSSEVEGKLIHAHVVKFGFDSDVYVLNTLINMYSVCGNLTDARLLFDRSPVLDSVSWNSMFAAHVHAGDVKEAFRIFDSMPEQNTIAANSMIALFGKCNLVSDARKLFDGMDARDMVSWTAMISCYEQNELFAEAWELFHRMKREGVSMDEVVMVSALSACSKLGPSKKGEVIHGLIIKDGLDCYVNPQNALIYMYSIHGNIVAARQLFDSCSFLDQISWNSMISGYLKCGLIGEARALFDAMPLKDAVSWSTMIAGYAQHDQFMETLELFSEMQVGHIKPDETTFVSVISACARLSALEQGKWVHAYIKKNGFAINVFLGTTLIDMYMKCGTLETAMEVFNGMKHRGTSTWNAVILGLAMNGLVKESFEKFEEMKSCGVPPNEITFVGVLGACRHSGLVDEGRQHFNTMKQVHGILPNIKHYGCMVDLLGRAGLLREAEELVESMPMTPDVATWGALLGACKKHGAIDIGERVGKKLIELEPHHDGFHVLLANIYASKGKWDDVMELRGTMRQRGVMKIPGCSMIESDGVIHEFLAGDRTHPDIEKIDKTLEEMTRRLKLEGYHPDTTDVAYDIEEEEKETTLYRHSEKLAIAFGLISTPPPAPIRIMKNLRICGDCHDAAKIISRAFQREIILRDRQRFHHFRQGLCSCTDFW</sequence>
<feature type="repeat" description="PPR" evidence="3">
    <location>
        <begin position="388"/>
        <end position="422"/>
    </location>
</feature>
<dbReference type="InterPro" id="IPR011990">
    <property type="entry name" value="TPR-like_helical_dom_sf"/>
</dbReference>